<feature type="transmembrane region" description="Helical" evidence="1">
    <location>
        <begin position="78"/>
        <end position="98"/>
    </location>
</feature>
<dbReference type="AlphaFoldDB" id="A0A0G0JE88"/>
<dbReference type="Proteomes" id="UP000034235">
    <property type="component" value="Unassembled WGS sequence"/>
</dbReference>
<comment type="caution">
    <text evidence="2">The sequence shown here is derived from an EMBL/GenBank/DDBJ whole genome shotgun (WGS) entry which is preliminary data.</text>
</comment>
<protein>
    <submittedName>
        <fullName evidence="2">Uncharacterized protein</fullName>
    </submittedName>
</protein>
<name>A0A0G0JE88_9BACT</name>
<feature type="transmembrane region" description="Helical" evidence="1">
    <location>
        <begin position="272"/>
        <end position="295"/>
    </location>
</feature>
<feature type="transmembrane region" description="Helical" evidence="1">
    <location>
        <begin position="375"/>
        <end position="394"/>
    </location>
</feature>
<keyword evidence="1" id="KW-0472">Membrane</keyword>
<reference evidence="2 3" key="1">
    <citation type="journal article" date="2015" name="Nature">
        <title>rRNA introns, odd ribosomes, and small enigmatic genomes across a large radiation of phyla.</title>
        <authorList>
            <person name="Brown C.T."/>
            <person name="Hug L.A."/>
            <person name="Thomas B.C."/>
            <person name="Sharon I."/>
            <person name="Castelle C.J."/>
            <person name="Singh A."/>
            <person name="Wilkins M.J."/>
            <person name="Williams K.H."/>
            <person name="Banfield J.F."/>
        </authorList>
    </citation>
    <scope>NUCLEOTIDE SEQUENCE [LARGE SCALE GENOMIC DNA]</scope>
</reference>
<accession>A0A0G0JE88</accession>
<dbReference type="Pfam" id="PF13687">
    <property type="entry name" value="DUF4153"/>
    <property type="match status" value="1"/>
</dbReference>
<feature type="transmembrane region" description="Helical" evidence="1">
    <location>
        <begin position="149"/>
        <end position="168"/>
    </location>
</feature>
<proteinExistence type="predicted"/>
<evidence type="ECO:0000256" key="1">
    <source>
        <dbReference type="SAM" id="Phobius"/>
    </source>
</evidence>
<feature type="transmembrane region" description="Helical" evidence="1">
    <location>
        <begin position="5"/>
        <end position="22"/>
    </location>
</feature>
<feature type="transmembrane region" description="Helical" evidence="1">
    <location>
        <begin position="28"/>
        <end position="46"/>
    </location>
</feature>
<dbReference type="InterPro" id="IPR025291">
    <property type="entry name" value="DUF4153"/>
</dbReference>
<dbReference type="EMBL" id="LBUP01000013">
    <property type="protein sequence ID" value="KKQ65022.1"/>
    <property type="molecule type" value="Genomic_DNA"/>
</dbReference>
<feature type="transmembrane region" description="Helical" evidence="1">
    <location>
        <begin position="228"/>
        <end position="251"/>
    </location>
</feature>
<evidence type="ECO:0000313" key="2">
    <source>
        <dbReference type="EMBL" id="KKQ65022.1"/>
    </source>
</evidence>
<sequence>MNTTLVKVVVAALISVFLYNIFLFGVQLGVGTGLLFLGLNIYFFVAREKKNENLSLAISASAASIVFAFLFAFRDNDVVQVVNFLAAVFFSLTALYLYKFTGSFSFQVPRFILLPILILKDFVVSLYNLAKPDTWSSSKQIDKNITTSLFRGIAIASALFLILFFLLSQADPIFNKLSQNFFASIRERTITSVVIFVALTGFGLIKILEKATETKLKNELSVGKLHELSIITGSISALFLVFIIVQFRYLFSAVNERDLHQLGINSLTYSEYVRKGFFELIIVAALSSGIVIYALKFLHRFKDNQKRLIQIFSGFLTIETGLLLLSAVKRVALYADAHGLTRARIFGFVFLLWLSVMLSIFLFRIFKETGKKNFFYISLLSTLITLLFINILNIDGLVATKYKPTVNNEVDYFYLTGLSSDAVDVWKEALVESEKTLVQLETVKSLNSEDNRKLYWTRLTLDQIRFDVEYLVEKYSIQRKWQSYNLSEYLAYQKISEDAGFLEKVKDLLTRANVLESRVSDEVRFSTQLDRSVNPPLVR</sequence>
<feature type="transmembrane region" description="Helical" evidence="1">
    <location>
        <begin position="345"/>
        <end position="363"/>
    </location>
</feature>
<feature type="transmembrane region" description="Helical" evidence="1">
    <location>
        <begin position="53"/>
        <end position="72"/>
    </location>
</feature>
<keyword evidence="1" id="KW-1133">Transmembrane helix</keyword>
<feature type="transmembrane region" description="Helical" evidence="1">
    <location>
        <begin position="189"/>
        <end position="208"/>
    </location>
</feature>
<organism evidence="2 3">
    <name type="scientific">Candidatus Daviesbacteria bacterium GW2011_GWA2_38_24</name>
    <dbReference type="NCBI Taxonomy" id="1618422"/>
    <lineage>
        <taxon>Bacteria</taxon>
        <taxon>Candidatus Daviesiibacteriota</taxon>
    </lineage>
</organism>
<keyword evidence="1" id="KW-0812">Transmembrane</keyword>
<evidence type="ECO:0000313" key="3">
    <source>
        <dbReference type="Proteomes" id="UP000034235"/>
    </source>
</evidence>
<gene>
    <name evidence="2" type="ORF">US86_C0013G0023</name>
</gene>
<feature type="transmembrane region" description="Helical" evidence="1">
    <location>
        <begin position="307"/>
        <end position="325"/>
    </location>
</feature>